<accession>A0ABQ1JJH4</accession>
<comment type="caution">
    <text evidence="1">The sequence shown here is derived from an EMBL/GenBank/DDBJ whole genome shotgun (WGS) entry which is preliminary data.</text>
</comment>
<evidence type="ECO:0000313" key="1">
    <source>
        <dbReference type="EMBL" id="GGB68050.1"/>
    </source>
</evidence>
<protein>
    <recommendedName>
        <fullName evidence="3">ABC transporter substrate-binding protein</fullName>
    </recommendedName>
</protein>
<gene>
    <name evidence="1" type="ORF">GCM10011503_15900</name>
</gene>
<dbReference type="InterPro" id="IPR042245">
    <property type="entry name" value="Tgt2/MlaC_sf"/>
</dbReference>
<dbReference type="InterPro" id="IPR008869">
    <property type="entry name" value="MlaC/ttg2D"/>
</dbReference>
<sequence>MAHASEENSGAVQVVDEAADRTISALDDKTVSDAEADSILELVALDRVAQFALGNTWAELNDAQKTGYVEAFQVYAKNQLKAHLGGFSGGELNVTDIAKRGGSDVIVSTQVTPEGEMPQTISWRVIQDGPWKVVDIQVQDVWFAIEQRAQFKAILDQNNGDIDDLIAQLKS</sequence>
<keyword evidence="2" id="KW-1185">Reference proteome</keyword>
<dbReference type="Gene3D" id="3.10.450.710">
    <property type="entry name" value="Tgt2/MlaC"/>
    <property type="match status" value="1"/>
</dbReference>
<evidence type="ECO:0000313" key="2">
    <source>
        <dbReference type="Proteomes" id="UP000628854"/>
    </source>
</evidence>
<dbReference type="Proteomes" id="UP000628854">
    <property type="component" value="Unassembled WGS sequence"/>
</dbReference>
<reference evidence="2" key="1">
    <citation type="journal article" date="2019" name="Int. J. Syst. Evol. Microbiol.">
        <title>The Global Catalogue of Microorganisms (GCM) 10K type strain sequencing project: providing services to taxonomists for standard genome sequencing and annotation.</title>
        <authorList>
            <consortium name="The Broad Institute Genomics Platform"/>
            <consortium name="The Broad Institute Genome Sequencing Center for Infectious Disease"/>
            <person name="Wu L."/>
            <person name="Ma J."/>
        </authorList>
    </citation>
    <scope>NUCLEOTIDE SEQUENCE [LARGE SCALE GENOMIC DNA]</scope>
    <source>
        <strain evidence="2">CGMCC 1.15928</strain>
    </source>
</reference>
<organism evidence="1 2">
    <name type="scientific">Henriciella pelagia</name>
    <dbReference type="NCBI Taxonomy" id="1977912"/>
    <lineage>
        <taxon>Bacteria</taxon>
        <taxon>Pseudomonadati</taxon>
        <taxon>Pseudomonadota</taxon>
        <taxon>Alphaproteobacteria</taxon>
        <taxon>Hyphomonadales</taxon>
        <taxon>Hyphomonadaceae</taxon>
        <taxon>Henriciella</taxon>
    </lineage>
</organism>
<evidence type="ECO:0008006" key="3">
    <source>
        <dbReference type="Google" id="ProtNLM"/>
    </source>
</evidence>
<dbReference type="EMBL" id="BMKF01000002">
    <property type="protein sequence ID" value="GGB68050.1"/>
    <property type="molecule type" value="Genomic_DNA"/>
</dbReference>
<dbReference type="PANTHER" id="PTHR36573">
    <property type="entry name" value="INTERMEMBRANE PHOSPHOLIPID TRANSPORT SYSTEM BINDING PROTEIN MLAC"/>
    <property type="match status" value="1"/>
</dbReference>
<proteinExistence type="predicted"/>
<name>A0ABQ1JJH4_9PROT</name>
<dbReference type="Pfam" id="PF05494">
    <property type="entry name" value="MlaC"/>
    <property type="match status" value="1"/>
</dbReference>
<dbReference type="PANTHER" id="PTHR36573:SF1">
    <property type="entry name" value="INTERMEMBRANE PHOSPHOLIPID TRANSPORT SYSTEM BINDING PROTEIN MLAC"/>
    <property type="match status" value="1"/>
</dbReference>